<dbReference type="RefSeq" id="WP_090851598.1">
    <property type="nucleotide sequence ID" value="NZ_FMZM01000002.1"/>
</dbReference>
<dbReference type="STRING" id="1045774.SAMN05421872_102293"/>
<reference evidence="3" key="1">
    <citation type="submission" date="2016-10" db="EMBL/GenBank/DDBJ databases">
        <authorList>
            <person name="Varghese N."/>
            <person name="Submissions S."/>
        </authorList>
    </citation>
    <scope>NUCLEOTIDE SEQUENCE [LARGE SCALE GENOMIC DNA]</scope>
    <source>
        <strain evidence="3">CGMCC 4.6858</strain>
    </source>
</reference>
<sequence>MRLRKKKSLLDQASDYVDSVRPQVEAAFAQAVDVVEDFVNDTARPALHDAQKKAGPALADARVRAAAAASDAKDKAGPVVADARARAVPLIASGAAIAGEKASAVKDLADQKVAELKGEPPKKKGGKLKKIALFAIVAGGVGYAAKKLQGGKQSDSWQSSYVPAPPPAGPTSPKAPGAPRVTPADDPAGAAPDEAIADQAEGAHDVTTPDEPAEVVSIDEGKK</sequence>
<accession>A0A1G6LLR0</accession>
<proteinExistence type="predicted"/>
<name>A0A1G6LLR0_9ACTN</name>
<evidence type="ECO:0000256" key="1">
    <source>
        <dbReference type="SAM" id="MobiDB-lite"/>
    </source>
</evidence>
<gene>
    <name evidence="2" type="ORF">SAMN05421872_102293</name>
</gene>
<dbReference type="EMBL" id="FMZM01000002">
    <property type="protein sequence ID" value="SDC44190.1"/>
    <property type="molecule type" value="Genomic_DNA"/>
</dbReference>
<evidence type="ECO:0000313" key="3">
    <source>
        <dbReference type="Proteomes" id="UP000199034"/>
    </source>
</evidence>
<keyword evidence="3" id="KW-1185">Reference proteome</keyword>
<organism evidence="2 3">
    <name type="scientific">Nocardioides lianchengensis</name>
    <dbReference type="NCBI Taxonomy" id="1045774"/>
    <lineage>
        <taxon>Bacteria</taxon>
        <taxon>Bacillati</taxon>
        <taxon>Actinomycetota</taxon>
        <taxon>Actinomycetes</taxon>
        <taxon>Propionibacteriales</taxon>
        <taxon>Nocardioidaceae</taxon>
        <taxon>Nocardioides</taxon>
    </lineage>
</organism>
<dbReference type="AlphaFoldDB" id="A0A1G6LLR0"/>
<feature type="compositionally biased region" description="Low complexity" evidence="1">
    <location>
        <begin position="171"/>
        <end position="200"/>
    </location>
</feature>
<feature type="region of interest" description="Disordered" evidence="1">
    <location>
        <begin position="152"/>
        <end position="223"/>
    </location>
</feature>
<protein>
    <submittedName>
        <fullName evidence="2">Uncharacterized protein</fullName>
    </submittedName>
</protein>
<dbReference type="Proteomes" id="UP000199034">
    <property type="component" value="Unassembled WGS sequence"/>
</dbReference>
<dbReference type="OrthoDB" id="3790870at2"/>
<feature type="compositionally biased region" description="Polar residues" evidence="1">
    <location>
        <begin position="152"/>
        <end position="161"/>
    </location>
</feature>
<evidence type="ECO:0000313" key="2">
    <source>
        <dbReference type="EMBL" id="SDC44190.1"/>
    </source>
</evidence>